<name>A0AAQ1HMM2_9PSED</name>
<gene>
    <name evidence="2" type="ORF">SAMN05216577_111127</name>
</gene>
<proteinExistence type="predicted"/>
<dbReference type="RefSeq" id="WP_074980463.1">
    <property type="nucleotide sequence ID" value="NZ_FOLS01000011.1"/>
</dbReference>
<comment type="caution">
    <text evidence="2">The sequence shown here is derived from an EMBL/GenBank/DDBJ whole genome shotgun (WGS) entry which is preliminary data.</text>
</comment>
<dbReference type="EMBL" id="FOLS01000011">
    <property type="protein sequence ID" value="SFC85289.1"/>
    <property type="molecule type" value="Genomic_DNA"/>
</dbReference>
<evidence type="ECO:0000313" key="3">
    <source>
        <dbReference type="Proteomes" id="UP000183385"/>
    </source>
</evidence>
<reference evidence="2 3" key="1">
    <citation type="submission" date="2016-10" db="EMBL/GenBank/DDBJ databases">
        <authorList>
            <person name="Varghese N."/>
            <person name="Submissions S."/>
        </authorList>
    </citation>
    <scope>NUCLEOTIDE SEQUENCE [LARGE SCALE GENOMIC DNA]</scope>
    <source>
        <strain evidence="2 3">LMG 18378</strain>
    </source>
</reference>
<accession>A0AAQ1HMM2</accession>
<feature type="coiled-coil region" evidence="1">
    <location>
        <begin position="70"/>
        <end position="104"/>
    </location>
</feature>
<dbReference type="Proteomes" id="UP000183385">
    <property type="component" value="Unassembled WGS sequence"/>
</dbReference>
<evidence type="ECO:0000256" key="1">
    <source>
        <dbReference type="SAM" id="Coils"/>
    </source>
</evidence>
<evidence type="ECO:0000313" key="2">
    <source>
        <dbReference type="EMBL" id="SFC85289.1"/>
    </source>
</evidence>
<keyword evidence="1" id="KW-0175">Coiled coil</keyword>
<sequence length="126" mass="13064">MSGLLTKPLALMLAALLLVAAGAGLGVRLADWHYRPQLDATAGLLGMCKSARDNLESLVGQQNAAIAGLADQAEQRQAKAAQAVADAQQQAGQHFAAAQRLQQEHADGEQCGATEVVIDHELGLGN</sequence>
<dbReference type="AlphaFoldDB" id="A0AAQ1HMM2"/>
<protein>
    <submittedName>
        <fullName evidence="2">Uncharacterized protein</fullName>
    </submittedName>
</protein>
<organism evidence="2 3">
    <name type="scientific">Pseudomonas citronellolis</name>
    <dbReference type="NCBI Taxonomy" id="53408"/>
    <lineage>
        <taxon>Bacteria</taxon>
        <taxon>Pseudomonadati</taxon>
        <taxon>Pseudomonadota</taxon>
        <taxon>Gammaproteobacteria</taxon>
        <taxon>Pseudomonadales</taxon>
        <taxon>Pseudomonadaceae</taxon>
        <taxon>Pseudomonas</taxon>
    </lineage>
</organism>
<keyword evidence="3" id="KW-1185">Reference proteome</keyword>